<evidence type="ECO:0008006" key="3">
    <source>
        <dbReference type="Google" id="ProtNLM"/>
    </source>
</evidence>
<proteinExistence type="predicted"/>
<dbReference type="EMBL" id="VNIA01000003">
    <property type="protein sequence ID" value="TYP98128.1"/>
    <property type="molecule type" value="Genomic_DNA"/>
</dbReference>
<evidence type="ECO:0000313" key="2">
    <source>
        <dbReference type="Proteomes" id="UP000323136"/>
    </source>
</evidence>
<reference evidence="1 2" key="1">
    <citation type="submission" date="2019-07" db="EMBL/GenBank/DDBJ databases">
        <title>Genomic Encyclopedia of Type Strains, Phase IV (KMG-IV): sequencing the most valuable type-strain genomes for metagenomic binning, comparative biology and taxonomic classification.</title>
        <authorList>
            <person name="Goeker M."/>
        </authorList>
    </citation>
    <scope>NUCLEOTIDE SEQUENCE [LARGE SCALE GENOMIC DNA]</scope>
    <source>
        <strain evidence="1 2">DSM 18961</strain>
    </source>
</reference>
<keyword evidence="2" id="KW-1185">Reference proteome</keyword>
<accession>A0A5S5DRW6</accession>
<evidence type="ECO:0000313" key="1">
    <source>
        <dbReference type="EMBL" id="TYP98128.1"/>
    </source>
</evidence>
<protein>
    <recommendedName>
        <fullName evidence="3">LTXXQ motif family protein</fullName>
    </recommendedName>
</protein>
<comment type="caution">
    <text evidence="1">The sequence shown here is derived from an EMBL/GenBank/DDBJ whole genome shotgun (WGS) entry which is preliminary data.</text>
</comment>
<sequence length="118" mass="14205">MLKKVLLIILFILSIKSIKAQESYKKYSEPNHIKNILINYSKQLELTKNQHQNFEKIILVSNKELSIFETPLTKEGESKFNKIVKEEFIKIYNLLNKEQLNKYKRLKKEIEPYKNYKI</sequence>
<dbReference type="AlphaFoldDB" id="A0A5S5DRW6"/>
<gene>
    <name evidence="1" type="ORF">C7447_103298</name>
</gene>
<name>A0A5S5DRW6_9FLAO</name>
<dbReference type="RefSeq" id="WP_148870459.1">
    <property type="nucleotide sequence ID" value="NZ_VNIA01000003.1"/>
</dbReference>
<dbReference type="Proteomes" id="UP000323136">
    <property type="component" value="Unassembled WGS sequence"/>
</dbReference>
<organism evidence="1 2">
    <name type="scientific">Tenacibaculum adriaticum</name>
    <dbReference type="NCBI Taxonomy" id="413713"/>
    <lineage>
        <taxon>Bacteria</taxon>
        <taxon>Pseudomonadati</taxon>
        <taxon>Bacteroidota</taxon>
        <taxon>Flavobacteriia</taxon>
        <taxon>Flavobacteriales</taxon>
        <taxon>Flavobacteriaceae</taxon>
        <taxon>Tenacibaculum</taxon>
    </lineage>
</organism>